<keyword evidence="2" id="KW-1185">Reference proteome</keyword>
<proteinExistence type="predicted"/>
<accession>A0A2T2NEB6</accession>
<dbReference type="AlphaFoldDB" id="A0A2T2NEB6"/>
<reference evidence="1 2" key="1">
    <citation type="journal article" date="2018" name="Front. Microbiol.">
        <title>Genome-Wide Analysis of Corynespora cassiicola Leaf Fall Disease Putative Effectors.</title>
        <authorList>
            <person name="Lopez D."/>
            <person name="Ribeiro S."/>
            <person name="Label P."/>
            <person name="Fumanal B."/>
            <person name="Venisse J.S."/>
            <person name="Kohler A."/>
            <person name="de Oliveira R.R."/>
            <person name="Labutti K."/>
            <person name="Lipzen A."/>
            <person name="Lail K."/>
            <person name="Bauer D."/>
            <person name="Ohm R.A."/>
            <person name="Barry K.W."/>
            <person name="Spatafora J."/>
            <person name="Grigoriev I.V."/>
            <person name="Martin F.M."/>
            <person name="Pujade-Renaud V."/>
        </authorList>
    </citation>
    <scope>NUCLEOTIDE SEQUENCE [LARGE SCALE GENOMIC DNA]</scope>
    <source>
        <strain evidence="1 2">Philippines</strain>
    </source>
</reference>
<evidence type="ECO:0000313" key="1">
    <source>
        <dbReference type="EMBL" id="PSN63378.1"/>
    </source>
</evidence>
<gene>
    <name evidence="1" type="ORF">BS50DRAFT_110680</name>
</gene>
<protein>
    <submittedName>
        <fullName evidence="1">Uncharacterized protein</fullName>
    </submittedName>
</protein>
<organism evidence="1 2">
    <name type="scientific">Corynespora cassiicola Philippines</name>
    <dbReference type="NCBI Taxonomy" id="1448308"/>
    <lineage>
        <taxon>Eukaryota</taxon>
        <taxon>Fungi</taxon>
        <taxon>Dikarya</taxon>
        <taxon>Ascomycota</taxon>
        <taxon>Pezizomycotina</taxon>
        <taxon>Dothideomycetes</taxon>
        <taxon>Pleosporomycetidae</taxon>
        <taxon>Pleosporales</taxon>
        <taxon>Corynesporascaceae</taxon>
        <taxon>Corynespora</taxon>
    </lineage>
</organism>
<sequence>MKRYACGTPAGAAVNGFFLETFALAGVPPPIAMCRSLVLLSSFPPPLAGWEGKGGWVPFYKVSLWRRYRTLESKAFGEGCLRAEVVLVHGMVWHGVCVGCGRGQAVYAFAWNEISAQLKGGMVWDACSRARQRGAKNTAENGVFF</sequence>
<name>A0A2T2NEB6_CORCC</name>
<dbReference type="Proteomes" id="UP000240883">
    <property type="component" value="Unassembled WGS sequence"/>
</dbReference>
<evidence type="ECO:0000313" key="2">
    <source>
        <dbReference type="Proteomes" id="UP000240883"/>
    </source>
</evidence>
<dbReference type="EMBL" id="KZ678140">
    <property type="protein sequence ID" value="PSN63378.1"/>
    <property type="molecule type" value="Genomic_DNA"/>
</dbReference>